<gene>
    <name evidence="2" type="ORF">SPIL2461_LOCUS22892</name>
</gene>
<dbReference type="OrthoDB" id="447781at2759"/>
<dbReference type="InterPro" id="IPR025197">
    <property type="entry name" value="DUF4116"/>
</dbReference>
<accession>A0A812YC11</accession>
<organism evidence="2 3">
    <name type="scientific">Symbiodinium pilosum</name>
    <name type="common">Dinoflagellate</name>
    <dbReference type="NCBI Taxonomy" id="2952"/>
    <lineage>
        <taxon>Eukaryota</taxon>
        <taxon>Sar</taxon>
        <taxon>Alveolata</taxon>
        <taxon>Dinophyceae</taxon>
        <taxon>Suessiales</taxon>
        <taxon>Symbiodiniaceae</taxon>
        <taxon>Symbiodinium</taxon>
    </lineage>
</organism>
<protein>
    <recommendedName>
        <fullName evidence="1">DUF4116 domain-containing protein</fullName>
    </recommendedName>
</protein>
<evidence type="ECO:0000313" key="3">
    <source>
        <dbReference type="Proteomes" id="UP000649617"/>
    </source>
</evidence>
<evidence type="ECO:0000313" key="2">
    <source>
        <dbReference type="EMBL" id="CAE7774527.1"/>
    </source>
</evidence>
<reference evidence="2" key="1">
    <citation type="submission" date="2021-02" db="EMBL/GenBank/DDBJ databases">
        <authorList>
            <person name="Dougan E. K."/>
            <person name="Rhodes N."/>
            <person name="Thang M."/>
            <person name="Chan C."/>
        </authorList>
    </citation>
    <scope>NUCLEOTIDE SEQUENCE</scope>
</reference>
<evidence type="ECO:0000259" key="1">
    <source>
        <dbReference type="Pfam" id="PF13475"/>
    </source>
</evidence>
<feature type="non-terminal residue" evidence="2">
    <location>
        <position position="1"/>
    </location>
</feature>
<feature type="domain" description="DUF4116" evidence="1">
    <location>
        <begin position="85"/>
        <end position="133"/>
    </location>
</feature>
<dbReference type="EMBL" id="CAJNIZ010047726">
    <property type="protein sequence ID" value="CAE7774527.1"/>
    <property type="molecule type" value="Genomic_DNA"/>
</dbReference>
<dbReference type="Proteomes" id="UP000649617">
    <property type="component" value="Unassembled WGS sequence"/>
</dbReference>
<dbReference type="Pfam" id="PF13475">
    <property type="entry name" value="DUF4116"/>
    <property type="match status" value="2"/>
</dbReference>
<keyword evidence="3" id="KW-1185">Reference proteome</keyword>
<name>A0A812YC11_SYMPI</name>
<dbReference type="AlphaFoldDB" id="A0A812YC11"/>
<sequence length="261" mass="28793">LRFAAKELRADKEVALAAVRQRGLALADCAKELQYDREVVLAAVAQNGWELNYVPVKMRDKEVVLTAMASRGDALEMAPEALRGDREVVLTAVRQNGGALEHASMELRSCKDVVLAAVMRDGEALEHAAAELQADKDVALEAGRQTGLALNHASQQFFVDAALWQEVRPLVQDHWVFRVSTLSGSSCYVVAAGRHSVFNILLDVSTKLDIYWGTGCYDSHEKFKLLRGSAELQLYNATVSWWDLPESEKGTIIDLTLLVLI</sequence>
<comment type="caution">
    <text evidence="2">The sequence shown here is derived from an EMBL/GenBank/DDBJ whole genome shotgun (WGS) entry which is preliminary data.</text>
</comment>
<proteinExistence type="predicted"/>
<feature type="domain" description="DUF4116" evidence="1">
    <location>
        <begin position="11"/>
        <end position="59"/>
    </location>
</feature>